<dbReference type="Gene3D" id="1.10.10.10">
    <property type="entry name" value="Winged helix-like DNA-binding domain superfamily/Winged helix DNA-binding domain"/>
    <property type="match status" value="1"/>
</dbReference>
<dbReference type="PANTHER" id="PTHR44688">
    <property type="entry name" value="DNA-BINDING TRANSCRIPTIONAL ACTIVATOR DEVR_DOSR"/>
    <property type="match status" value="1"/>
</dbReference>
<dbReference type="eggNOG" id="COG2197">
    <property type="taxonomic scope" value="Bacteria"/>
</dbReference>
<evidence type="ECO:0000256" key="3">
    <source>
        <dbReference type="ARBA" id="ARBA00023163"/>
    </source>
</evidence>
<dbReference type="SMART" id="SM00421">
    <property type="entry name" value="HTH_LUXR"/>
    <property type="match status" value="1"/>
</dbReference>
<keyword evidence="2" id="KW-0238">DNA-binding</keyword>
<evidence type="ECO:0000256" key="2">
    <source>
        <dbReference type="ARBA" id="ARBA00023125"/>
    </source>
</evidence>
<dbReference type="Pfam" id="PF00072">
    <property type="entry name" value="Response_reg"/>
    <property type="match status" value="1"/>
</dbReference>
<dbReference type="InterPro" id="IPR001789">
    <property type="entry name" value="Sig_transdc_resp-reg_receiver"/>
</dbReference>
<dbReference type="CDD" id="cd06170">
    <property type="entry name" value="LuxR_C_like"/>
    <property type="match status" value="1"/>
</dbReference>
<dbReference type="InterPro" id="IPR011006">
    <property type="entry name" value="CheY-like_superfamily"/>
</dbReference>
<dbReference type="PROSITE" id="PS50110">
    <property type="entry name" value="RESPONSE_REGULATORY"/>
    <property type="match status" value="1"/>
</dbReference>
<dbReference type="PRINTS" id="PR00038">
    <property type="entry name" value="HTHLUXR"/>
</dbReference>
<dbReference type="PANTHER" id="PTHR44688:SF16">
    <property type="entry name" value="DNA-BINDING TRANSCRIPTIONAL ACTIVATOR DEVR_DOSR"/>
    <property type="match status" value="1"/>
</dbReference>
<protein>
    <submittedName>
        <fullName evidence="7">LuxR family transcriptional regulator</fullName>
    </submittedName>
</protein>
<name>A0A087D7Y9_9BIFI</name>
<dbReference type="GO" id="GO:0006355">
    <property type="term" value="P:regulation of DNA-templated transcription"/>
    <property type="evidence" value="ECO:0007669"/>
    <property type="project" value="InterPro"/>
</dbReference>
<dbReference type="EMBL" id="JGZP01000035">
    <property type="protein sequence ID" value="KFI91639.1"/>
    <property type="molecule type" value="Genomic_DNA"/>
</dbReference>
<dbReference type="SUPFAM" id="SSF46894">
    <property type="entry name" value="C-terminal effector domain of the bipartite response regulators"/>
    <property type="match status" value="1"/>
</dbReference>
<keyword evidence="3" id="KW-0804">Transcription</keyword>
<evidence type="ECO:0000256" key="1">
    <source>
        <dbReference type="ARBA" id="ARBA00023015"/>
    </source>
</evidence>
<dbReference type="PROSITE" id="PS50043">
    <property type="entry name" value="HTH_LUXR_2"/>
    <property type="match status" value="1"/>
</dbReference>
<organism evidence="7 8">
    <name type="scientific">Bifidobacterium stellenboschense</name>
    <dbReference type="NCBI Taxonomy" id="762211"/>
    <lineage>
        <taxon>Bacteria</taxon>
        <taxon>Bacillati</taxon>
        <taxon>Actinomycetota</taxon>
        <taxon>Actinomycetes</taxon>
        <taxon>Bifidobacteriales</taxon>
        <taxon>Bifidobacteriaceae</taxon>
        <taxon>Bifidobacterium</taxon>
    </lineage>
</organism>
<feature type="domain" description="Response regulatory" evidence="6">
    <location>
        <begin position="53"/>
        <end position="175"/>
    </location>
</feature>
<dbReference type="Proteomes" id="UP000029004">
    <property type="component" value="Unassembled WGS sequence"/>
</dbReference>
<dbReference type="GO" id="GO:0000160">
    <property type="term" value="P:phosphorelay signal transduction system"/>
    <property type="evidence" value="ECO:0007669"/>
    <property type="project" value="InterPro"/>
</dbReference>
<evidence type="ECO:0000259" key="5">
    <source>
        <dbReference type="PROSITE" id="PS50043"/>
    </source>
</evidence>
<evidence type="ECO:0000259" key="6">
    <source>
        <dbReference type="PROSITE" id="PS50110"/>
    </source>
</evidence>
<keyword evidence="4" id="KW-0597">Phosphoprotein</keyword>
<feature type="domain" description="HTH luxR-type" evidence="5">
    <location>
        <begin position="195"/>
        <end position="260"/>
    </location>
</feature>
<accession>A0A087D7Y9</accession>
<evidence type="ECO:0000313" key="7">
    <source>
        <dbReference type="EMBL" id="KFI91639.1"/>
    </source>
</evidence>
<comment type="caution">
    <text evidence="7">The sequence shown here is derived from an EMBL/GenBank/DDBJ whole genome shotgun (WGS) entry which is preliminary data.</text>
</comment>
<reference evidence="7 8" key="1">
    <citation type="submission" date="2014-03" db="EMBL/GenBank/DDBJ databases">
        <title>Genomics of Bifidobacteria.</title>
        <authorList>
            <person name="Ventura M."/>
            <person name="Milani C."/>
            <person name="Lugli G.A."/>
        </authorList>
    </citation>
    <scope>NUCLEOTIDE SEQUENCE [LARGE SCALE GENOMIC DNA]</scope>
    <source>
        <strain evidence="7 8">DSM 23968</strain>
    </source>
</reference>
<evidence type="ECO:0000256" key="4">
    <source>
        <dbReference type="PROSITE-ProRule" id="PRU00169"/>
    </source>
</evidence>
<dbReference type="InterPro" id="IPR016032">
    <property type="entry name" value="Sig_transdc_resp-reg_C-effctor"/>
</dbReference>
<dbReference type="InterPro" id="IPR000792">
    <property type="entry name" value="Tscrpt_reg_LuxR_C"/>
</dbReference>
<dbReference type="STRING" id="762211.BSTEL_2192"/>
<dbReference type="SUPFAM" id="SSF52172">
    <property type="entry name" value="CheY-like"/>
    <property type="match status" value="1"/>
</dbReference>
<keyword evidence="8" id="KW-1185">Reference proteome</keyword>
<keyword evidence="1" id="KW-0805">Transcription regulation</keyword>
<dbReference type="AlphaFoldDB" id="A0A087D7Y9"/>
<dbReference type="InterPro" id="IPR036388">
    <property type="entry name" value="WH-like_DNA-bd_sf"/>
</dbReference>
<dbReference type="Pfam" id="PF00196">
    <property type="entry name" value="GerE"/>
    <property type="match status" value="1"/>
</dbReference>
<gene>
    <name evidence="7" type="ORF">BSTEL_2192</name>
</gene>
<dbReference type="GO" id="GO:0003677">
    <property type="term" value="F:DNA binding"/>
    <property type="evidence" value="ECO:0007669"/>
    <property type="project" value="UniProtKB-KW"/>
</dbReference>
<feature type="modified residue" description="4-aspartylphosphate" evidence="4">
    <location>
        <position position="110"/>
    </location>
</feature>
<proteinExistence type="predicted"/>
<sequence length="262" mass="28620">MWCDSLRFTVIRDRPPVPAMCRKLQTVLHDIAGRLPLGFMEVQESATSGERLRIGVLDNDACALECIVRMVRSCVRGFHRPVDVWSTTFPTEALMLCADATRPTDILLVDMALNGVTGPQLAPEILKRSPSTRLIGLTSYDPQTYAESARQAGIAPLLDKATLARTLAPAIAQAARRRDDVTDAADIAPRAAGTAVPDSGVLTPQETRIVALSLGSLNAKQIAAKLNISVDTVFSHRRNIRRKLGVETWYEALDRCRALHIA</sequence>
<evidence type="ECO:0000313" key="8">
    <source>
        <dbReference type="Proteomes" id="UP000029004"/>
    </source>
</evidence>
<dbReference type="Gene3D" id="3.40.50.2300">
    <property type="match status" value="1"/>
</dbReference>